<accession>A0ABP6Q6J1</accession>
<gene>
    <name evidence="8" type="ORF">GCM10010468_19510</name>
</gene>
<keyword evidence="7" id="KW-0003">3Fe-4S</keyword>
<dbReference type="PANTHER" id="PTHR36923:SF3">
    <property type="entry name" value="FERREDOXIN"/>
    <property type="match status" value="1"/>
</dbReference>
<dbReference type="SUPFAM" id="SSF54862">
    <property type="entry name" value="4Fe-4S ferredoxins"/>
    <property type="match status" value="1"/>
</dbReference>
<evidence type="ECO:0000256" key="6">
    <source>
        <dbReference type="ARBA" id="ARBA00023014"/>
    </source>
</evidence>
<evidence type="ECO:0000256" key="3">
    <source>
        <dbReference type="ARBA" id="ARBA00022723"/>
    </source>
</evidence>
<keyword evidence="2" id="KW-0813">Transport</keyword>
<evidence type="ECO:0000256" key="7">
    <source>
        <dbReference type="ARBA" id="ARBA00023291"/>
    </source>
</evidence>
<evidence type="ECO:0000313" key="8">
    <source>
        <dbReference type="EMBL" id="GAA3204807.1"/>
    </source>
</evidence>
<dbReference type="InterPro" id="IPR051269">
    <property type="entry name" value="Fe-S_cluster_ET"/>
</dbReference>
<comment type="cofactor">
    <cofactor evidence="1">
        <name>[3Fe-4S] cluster</name>
        <dbReference type="ChEBI" id="CHEBI:21137"/>
    </cofactor>
</comment>
<sequence length="62" mass="6698">MKATVDPGRCQGHARCWDISPEVFDLDEEGHGTVLVAEVPAEHEEAALRAAQNCPERAITVA</sequence>
<organism evidence="8 9">
    <name type="scientific">Actinocorallia longicatena</name>
    <dbReference type="NCBI Taxonomy" id="111803"/>
    <lineage>
        <taxon>Bacteria</taxon>
        <taxon>Bacillati</taxon>
        <taxon>Actinomycetota</taxon>
        <taxon>Actinomycetes</taxon>
        <taxon>Streptosporangiales</taxon>
        <taxon>Thermomonosporaceae</taxon>
        <taxon>Actinocorallia</taxon>
    </lineage>
</organism>
<dbReference type="EMBL" id="BAAAUV010000004">
    <property type="protein sequence ID" value="GAA3204807.1"/>
    <property type="molecule type" value="Genomic_DNA"/>
</dbReference>
<evidence type="ECO:0000256" key="1">
    <source>
        <dbReference type="ARBA" id="ARBA00001927"/>
    </source>
</evidence>
<keyword evidence="9" id="KW-1185">Reference proteome</keyword>
<evidence type="ECO:0000313" key="9">
    <source>
        <dbReference type="Proteomes" id="UP001501237"/>
    </source>
</evidence>
<dbReference type="PANTHER" id="PTHR36923">
    <property type="entry name" value="FERREDOXIN"/>
    <property type="match status" value="1"/>
</dbReference>
<dbReference type="Pfam" id="PF13459">
    <property type="entry name" value="Fer4_15"/>
    <property type="match status" value="1"/>
</dbReference>
<comment type="caution">
    <text evidence="8">The sequence shown here is derived from an EMBL/GenBank/DDBJ whole genome shotgun (WGS) entry which is preliminary data.</text>
</comment>
<dbReference type="RefSeq" id="WP_344825022.1">
    <property type="nucleotide sequence ID" value="NZ_BAAAUV010000004.1"/>
</dbReference>
<evidence type="ECO:0000256" key="2">
    <source>
        <dbReference type="ARBA" id="ARBA00022448"/>
    </source>
</evidence>
<evidence type="ECO:0000256" key="4">
    <source>
        <dbReference type="ARBA" id="ARBA00022982"/>
    </source>
</evidence>
<keyword evidence="3" id="KW-0479">Metal-binding</keyword>
<evidence type="ECO:0000256" key="5">
    <source>
        <dbReference type="ARBA" id="ARBA00023004"/>
    </source>
</evidence>
<dbReference type="Gene3D" id="3.30.70.20">
    <property type="match status" value="1"/>
</dbReference>
<reference evidence="9" key="1">
    <citation type="journal article" date="2019" name="Int. J. Syst. Evol. Microbiol.">
        <title>The Global Catalogue of Microorganisms (GCM) 10K type strain sequencing project: providing services to taxonomists for standard genome sequencing and annotation.</title>
        <authorList>
            <consortium name="The Broad Institute Genomics Platform"/>
            <consortium name="The Broad Institute Genome Sequencing Center for Infectious Disease"/>
            <person name="Wu L."/>
            <person name="Ma J."/>
        </authorList>
    </citation>
    <scope>NUCLEOTIDE SEQUENCE [LARGE SCALE GENOMIC DNA]</scope>
    <source>
        <strain evidence="9">JCM 9377</strain>
    </source>
</reference>
<dbReference type="Proteomes" id="UP001501237">
    <property type="component" value="Unassembled WGS sequence"/>
</dbReference>
<keyword evidence="4" id="KW-0249">Electron transport</keyword>
<keyword evidence="6" id="KW-0411">Iron-sulfur</keyword>
<protein>
    <submittedName>
        <fullName evidence="8">Ferredoxin</fullName>
    </submittedName>
</protein>
<proteinExistence type="predicted"/>
<keyword evidence="5" id="KW-0408">Iron</keyword>
<name>A0ABP6Q6J1_9ACTN</name>